<dbReference type="GO" id="GO:0036126">
    <property type="term" value="C:sperm flagellum"/>
    <property type="evidence" value="ECO:0007669"/>
    <property type="project" value="TreeGrafter"/>
</dbReference>
<dbReference type="GO" id="GO:0010737">
    <property type="term" value="P:protein kinase A signaling"/>
    <property type="evidence" value="ECO:0007669"/>
    <property type="project" value="TreeGrafter"/>
</dbReference>
<dbReference type="Bgee" id="ENSCJAG00000019717">
    <property type="expression patterns" value="Expressed in ovary and 6 other cell types or tissues"/>
</dbReference>
<dbReference type="GO" id="GO:1902490">
    <property type="term" value="P:regulation of sperm capacitation"/>
    <property type="evidence" value="ECO:0007669"/>
    <property type="project" value="TreeGrafter"/>
</dbReference>
<dbReference type="FunCoup" id="A0A5F4VXE6">
    <property type="interactions" value="6"/>
</dbReference>
<feature type="region of interest" description="Disordered" evidence="2">
    <location>
        <begin position="94"/>
        <end position="114"/>
    </location>
</feature>
<dbReference type="PANTHER" id="PTHR12832">
    <property type="entry name" value="TESTIS-SPECIFIC PROTEIN PBS13 T-COMPLEX 11"/>
    <property type="match status" value="1"/>
</dbReference>
<dbReference type="GO" id="GO:0001669">
    <property type="term" value="C:acrosomal vesicle"/>
    <property type="evidence" value="ECO:0007669"/>
    <property type="project" value="TreeGrafter"/>
</dbReference>
<evidence type="ECO:0000256" key="2">
    <source>
        <dbReference type="SAM" id="MobiDB-lite"/>
    </source>
</evidence>
<reference evidence="3" key="3">
    <citation type="submission" date="2025-09" db="UniProtKB">
        <authorList>
            <consortium name="Ensembl"/>
        </authorList>
    </citation>
    <scope>IDENTIFICATION</scope>
</reference>
<evidence type="ECO:0000313" key="3">
    <source>
        <dbReference type="Ensembl" id="ENSCJAP00000070192.2"/>
    </source>
</evidence>
<dbReference type="Ensembl" id="ENSCJAT00000098025.2">
    <property type="protein sequence ID" value="ENSCJAP00000070192.2"/>
    <property type="gene ID" value="ENSCJAG00000019717.5"/>
</dbReference>
<dbReference type="AlphaFoldDB" id="A0A5F4VXE6"/>
<dbReference type="STRING" id="9483.ENSCJAP00000070192"/>
<dbReference type="InterPro" id="IPR008862">
    <property type="entry name" value="Tcp11"/>
</dbReference>
<dbReference type="OMA" id="QIVMCAS"/>
<protein>
    <recommendedName>
        <fullName evidence="5">T-complex 11</fullName>
    </recommendedName>
</protein>
<evidence type="ECO:0000313" key="4">
    <source>
        <dbReference type="Proteomes" id="UP000008225"/>
    </source>
</evidence>
<dbReference type="Proteomes" id="UP000008225">
    <property type="component" value="Chromosome X"/>
</dbReference>
<dbReference type="InParanoid" id="A0A5F4VXE6"/>
<keyword evidence="4" id="KW-1185">Reference proteome</keyword>
<name>A0A5F4VXE6_CALJA</name>
<reference evidence="3" key="2">
    <citation type="submission" date="2025-08" db="UniProtKB">
        <authorList>
            <consortium name="Ensembl"/>
        </authorList>
    </citation>
    <scope>IDENTIFICATION</scope>
</reference>
<organism evidence="3 4">
    <name type="scientific">Callithrix jacchus</name>
    <name type="common">White-tufted-ear marmoset</name>
    <name type="synonym">Simia Jacchus</name>
    <dbReference type="NCBI Taxonomy" id="9483"/>
    <lineage>
        <taxon>Eukaryota</taxon>
        <taxon>Metazoa</taxon>
        <taxon>Chordata</taxon>
        <taxon>Craniata</taxon>
        <taxon>Vertebrata</taxon>
        <taxon>Euteleostomi</taxon>
        <taxon>Mammalia</taxon>
        <taxon>Eutheria</taxon>
        <taxon>Euarchontoglires</taxon>
        <taxon>Primates</taxon>
        <taxon>Haplorrhini</taxon>
        <taxon>Platyrrhini</taxon>
        <taxon>Cebidae</taxon>
        <taxon>Callitrichinae</taxon>
        <taxon>Callithrix</taxon>
        <taxon>Callithrix</taxon>
    </lineage>
</organism>
<evidence type="ECO:0000256" key="1">
    <source>
        <dbReference type="ARBA" id="ARBA00010954"/>
    </source>
</evidence>
<dbReference type="Pfam" id="PF05794">
    <property type="entry name" value="Tcp11"/>
    <property type="match status" value="1"/>
</dbReference>
<reference evidence="3" key="1">
    <citation type="submission" date="2009-03" db="EMBL/GenBank/DDBJ databases">
        <authorList>
            <person name="Warren W."/>
            <person name="Ye L."/>
            <person name="Minx P."/>
            <person name="Worley K."/>
            <person name="Gibbs R."/>
            <person name="Wilson R.K."/>
        </authorList>
    </citation>
    <scope>NUCLEOTIDE SEQUENCE [LARGE SCALE GENOMIC DNA]</scope>
</reference>
<accession>A0A5F4VXE6</accession>
<feature type="region of interest" description="Disordered" evidence="2">
    <location>
        <begin position="127"/>
        <end position="161"/>
    </location>
</feature>
<dbReference type="PANTHER" id="PTHR12832:SF21">
    <property type="entry name" value="T-COMPLEX PROTEIN 11 X-LINKED PROTEIN 1-RELATED"/>
    <property type="match status" value="1"/>
</dbReference>
<proteinExistence type="inferred from homology"/>
<comment type="similarity">
    <text evidence="1">Belongs to the TCP11 family.</text>
</comment>
<evidence type="ECO:0008006" key="5">
    <source>
        <dbReference type="Google" id="ProtNLM"/>
    </source>
</evidence>
<sequence>MCISASCLLSLSGETLLAFPALLVSKAPWASNTNPLPWKWVTLCFHVWTLLSSVTGRGALQVDLMISVVPSDSSLIISPLLLATMVLPRTGLGRQRGFTSRHRGAASQGRGGVNIKMPKTEETVLQNDLSEVESGAPEPKTPGQSPKSRSFCLDDQSPEGRPDAFSVTELIETVNEVSRLSIAHEIIVNEDFYVEETILPPNSVEGTFAETMRNAFWTHLKEQLLSTPPDFTCALRLLKEIKEILLSLLLPRQSRLRNEIEAALDTDLLKQEAEHGALDVPRLSNYILNLMALLCAPVRDEAVQKLETITDPVRLLRGIFRVLGLMKMGMANYTIKSFRPYQQEHSIQHEQAKFQELLDKRPSLLSYTTKWLTKAATDITMLCPSSPYSPGSSCTACSLPNRAAYDSEPPSPTTVLYQGYLNLLCWDPENEEFPETLLMDRIRLQEMAFQLHQLTILDSVLLVARSFSGGVLFSSPEFVDRLKCITKALTEEFISRPEEAMLSVSEQVSQEIHQGLKDVGLTALSSENTASLLGQLQDIAKKVNCIRSVVDQRIRLFLKFCLLHGMKESLLHFPRGLILIERELAELGWMFVSLMHHNQQVFSPYYAGILKSIIPPAQAQETDVEPI</sequence>
<dbReference type="GeneTree" id="ENSGT00940000160792"/>